<keyword evidence="1" id="KW-1133">Transmembrane helix</keyword>
<accession>A0A843WIE1</accession>
<feature type="transmembrane region" description="Helical" evidence="1">
    <location>
        <begin position="238"/>
        <end position="258"/>
    </location>
</feature>
<dbReference type="PANTHER" id="PTHR36336:SF1">
    <property type="entry name" value="OS09G0560400 PROTEIN"/>
    <property type="match status" value="1"/>
</dbReference>
<keyword evidence="1" id="KW-0812">Transmembrane</keyword>
<evidence type="ECO:0000313" key="3">
    <source>
        <dbReference type="Proteomes" id="UP000652761"/>
    </source>
</evidence>
<dbReference type="EMBL" id="NMUH01003202">
    <property type="protein sequence ID" value="MQM04365.1"/>
    <property type="molecule type" value="Genomic_DNA"/>
</dbReference>
<name>A0A843WIE1_COLES</name>
<proteinExistence type="predicted"/>
<organism evidence="2 3">
    <name type="scientific">Colocasia esculenta</name>
    <name type="common">Wild taro</name>
    <name type="synonym">Arum esculentum</name>
    <dbReference type="NCBI Taxonomy" id="4460"/>
    <lineage>
        <taxon>Eukaryota</taxon>
        <taxon>Viridiplantae</taxon>
        <taxon>Streptophyta</taxon>
        <taxon>Embryophyta</taxon>
        <taxon>Tracheophyta</taxon>
        <taxon>Spermatophyta</taxon>
        <taxon>Magnoliopsida</taxon>
        <taxon>Liliopsida</taxon>
        <taxon>Araceae</taxon>
        <taxon>Aroideae</taxon>
        <taxon>Colocasieae</taxon>
        <taxon>Colocasia</taxon>
    </lineage>
</organism>
<dbReference type="OrthoDB" id="2019675at2759"/>
<sequence>AQWILWISRYQLFIPAVRSKPEHFSSFGLPFFNAEVGASEQRRAMETAEGETGGGLCASASSPSPSLSREGCLSCRQAPRQFRLYRWILRLLLVVGWCIPLAFGVADGGVGRGPGRSLLGFRQTQGNVSFQCSPSGPCLPCQYSEKNDENYRCSETGYRIPLKCVEVKAGVKETSGKRSLRSLFSINGFTSLQQFRTSLTHLKQRKLLGDSSQSQGGRQSYITYRSCLPAEAEEKLSVIGFEMIMVCLLLVSGSVVYIRQKRNIPFPGIGAVRIPTNFSRL</sequence>
<feature type="non-terminal residue" evidence="2">
    <location>
        <position position="1"/>
    </location>
</feature>
<dbReference type="Proteomes" id="UP000652761">
    <property type="component" value="Unassembled WGS sequence"/>
</dbReference>
<feature type="transmembrane region" description="Helical" evidence="1">
    <location>
        <begin position="87"/>
        <end position="106"/>
    </location>
</feature>
<reference evidence="2" key="1">
    <citation type="submission" date="2017-07" db="EMBL/GenBank/DDBJ databases">
        <title>Taro Niue Genome Assembly and Annotation.</title>
        <authorList>
            <person name="Atibalentja N."/>
            <person name="Keating K."/>
            <person name="Fields C.J."/>
        </authorList>
    </citation>
    <scope>NUCLEOTIDE SEQUENCE</scope>
    <source>
        <strain evidence="2">Niue_2</strain>
        <tissue evidence="2">Leaf</tissue>
    </source>
</reference>
<evidence type="ECO:0000256" key="1">
    <source>
        <dbReference type="SAM" id="Phobius"/>
    </source>
</evidence>
<dbReference type="PANTHER" id="PTHR36336">
    <property type="entry name" value="OS09G0560400 PROTEIN"/>
    <property type="match status" value="1"/>
</dbReference>
<protein>
    <submittedName>
        <fullName evidence="2">Uncharacterized protein</fullName>
    </submittedName>
</protein>
<dbReference type="AlphaFoldDB" id="A0A843WIE1"/>
<comment type="caution">
    <text evidence="2">The sequence shown here is derived from an EMBL/GenBank/DDBJ whole genome shotgun (WGS) entry which is preliminary data.</text>
</comment>
<keyword evidence="1" id="KW-0472">Membrane</keyword>
<keyword evidence="3" id="KW-1185">Reference proteome</keyword>
<evidence type="ECO:0000313" key="2">
    <source>
        <dbReference type="EMBL" id="MQM04365.1"/>
    </source>
</evidence>
<gene>
    <name evidence="2" type="ORF">Taro_037155</name>
</gene>